<dbReference type="RefSeq" id="WP_136495237.1">
    <property type="nucleotide sequence ID" value="NZ_CP046052.1"/>
</dbReference>
<gene>
    <name evidence="6" type="ORF">H2LOC_004170</name>
</gene>
<organism evidence="6 7">
    <name type="scientific">Methylocystis heyeri</name>
    <dbReference type="NCBI Taxonomy" id="391905"/>
    <lineage>
        <taxon>Bacteria</taxon>
        <taxon>Pseudomonadati</taxon>
        <taxon>Pseudomonadota</taxon>
        <taxon>Alphaproteobacteria</taxon>
        <taxon>Hyphomicrobiales</taxon>
        <taxon>Methylocystaceae</taxon>
        <taxon>Methylocystis</taxon>
    </lineage>
</organism>
<dbReference type="PANTHER" id="PTHR30085">
    <property type="entry name" value="AMINO ACID ABC TRANSPORTER PERMEASE"/>
    <property type="match status" value="1"/>
</dbReference>
<reference evidence="6 7" key="1">
    <citation type="submission" date="2019-11" db="EMBL/GenBank/DDBJ databases">
        <title>The genome sequence of Methylocystis heyeri.</title>
        <authorList>
            <person name="Oshkin I.Y."/>
            <person name="Miroshnikov K."/>
            <person name="Dedysh S.N."/>
        </authorList>
    </citation>
    <scope>NUCLEOTIDE SEQUENCE [LARGE SCALE GENOMIC DNA]</scope>
    <source>
        <strain evidence="6 7">H2</strain>
    </source>
</reference>
<dbReference type="CDD" id="cd13692">
    <property type="entry name" value="PBP2_BztA"/>
    <property type="match status" value="1"/>
</dbReference>
<dbReference type="GO" id="GO:0006865">
    <property type="term" value="P:amino acid transport"/>
    <property type="evidence" value="ECO:0007669"/>
    <property type="project" value="TreeGrafter"/>
</dbReference>
<dbReference type="Gene3D" id="3.40.190.10">
    <property type="entry name" value="Periplasmic binding protein-like II"/>
    <property type="match status" value="2"/>
</dbReference>
<dbReference type="InterPro" id="IPR001638">
    <property type="entry name" value="Solute-binding_3/MltF_N"/>
</dbReference>
<dbReference type="AlphaFoldDB" id="A0A6B8KD30"/>
<evidence type="ECO:0000256" key="1">
    <source>
        <dbReference type="ARBA" id="ARBA00010333"/>
    </source>
</evidence>
<dbReference type="SUPFAM" id="SSF53850">
    <property type="entry name" value="Periplasmic binding protein-like II"/>
    <property type="match status" value="1"/>
</dbReference>
<dbReference type="Proteomes" id="UP000309061">
    <property type="component" value="Chromosome"/>
</dbReference>
<dbReference type="InterPro" id="IPR018313">
    <property type="entry name" value="SBP_3_CS"/>
</dbReference>
<dbReference type="Pfam" id="PF00497">
    <property type="entry name" value="SBP_bac_3"/>
    <property type="match status" value="1"/>
</dbReference>
<dbReference type="SMART" id="SM00062">
    <property type="entry name" value="PBPb"/>
    <property type="match status" value="1"/>
</dbReference>
<dbReference type="InterPro" id="IPR051455">
    <property type="entry name" value="Bact_solute-bind_prot3"/>
</dbReference>
<dbReference type="PROSITE" id="PS01039">
    <property type="entry name" value="SBP_BACTERIAL_3"/>
    <property type="match status" value="1"/>
</dbReference>
<keyword evidence="7" id="KW-1185">Reference proteome</keyword>
<evidence type="ECO:0000313" key="6">
    <source>
        <dbReference type="EMBL" id="QGM44945.1"/>
    </source>
</evidence>
<protein>
    <submittedName>
        <fullName evidence="6">Transporter substrate-binding domain-containing protein</fullName>
    </submittedName>
</protein>
<name>A0A6B8KD30_9HYPH</name>
<dbReference type="EMBL" id="CP046052">
    <property type="protein sequence ID" value="QGM44945.1"/>
    <property type="molecule type" value="Genomic_DNA"/>
</dbReference>
<evidence type="ECO:0000259" key="5">
    <source>
        <dbReference type="SMART" id="SM00062"/>
    </source>
</evidence>
<comment type="similarity">
    <text evidence="1 4">Belongs to the bacterial solute-binding protein 3 family.</text>
</comment>
<feature type="domain" description="Solute-binding protein family 3/N-terminal" evidence="5">
    <location>
        <begin position="68"/>
        <end position="297"/>
    </location>
</feature>
<accession>A0A6B8KD30</accession>
<proteinExistence type="inferred from homology"/>
<dbReference type="KEGG" id="mhey:H2LOC_004170"/>
<evidence type="ECO:0000256" key="4">
    <source>
        <dbReference type="RuleBase" id="RU003744"/>
    </source>
</evidence>
<evidence type="ECO:0000256" key="2">
    <source>
        <dbReference type="ARBA" id="ARBA00022448"/>
    </source>
</evidence>
<evidence type="ECO:0000313" key="7">
    <source>
        <dbReference type="Proteomes" id="UP000309061"/>
    </source>
</evidence>
<keyword evidence="3" id="KW-0732">Signal</keyword>
<keyword evidence="2" id="KW-0813">Transport</keyword>
<dbReference type="OrthoDB" id="9777941at2"/>
<sequence length="372" mass="40315">MTFPISPRPLSGNILISRARGRLPTARRIWNALFATALALAWALPASPSLAQSEDHPSTLREIKKRGSVACGLAAPAPGFAEQNEAGAWTGFDVDFCRALAAAIFDDPSKIKITPLSAKERIGALQSGSVDLLLRGAPWTQARDAGQQALYAAISFFGGQGFLARRKAEIQKARDMAELAVCVQQGTSQELDVADYFQQREVAFQPKPFASLEEAAKAYEAGQCNVISADVAALYAIRAKLSQPESHAVLPELVAKAPVGPIVRQGDDQWFNIVRWAHFAMLDAEELNVSSANADAELQSRNPDVRHMLGVDGDFGEGLGLTPDWAYRVIKAVGNYGEVFERNLGQKSPLNMERRQNALWSNGGLMYAPPVK</sequence>
<dbReference type="PANTHER" id="PTHR30085:SF7">
    <property type="entry name" value="AMINO-ACID ABC TRANSPORTER-BINDING PROTEIN YHDW-RELATED"/>
    <property type="match status" value="1"/>
</dbReference>
<evidence type="ECO:0000256" key="3">
    <source>
        <dbReference type="ARBA" id="ARBA00022729"/>
    </source>
</evidence>